<sequence length="205" mass="22366">MQYPLLGKDDVVRLICSPLSSDAASICRRIGEEIAGILASDGSTQTYVNTEASMHITLFHTSHPDACLPFSPNIRATEMAQLNKLVASTPAFSLPFHSVVVASSGTVLMLFDDPTNSVQNLRTRAKAMFGDALRHPWHIIHSTLARVLTDTVSPENLALAQRRCAAITAELNGRVFPIDSIWYVEETHFYSAGSGRHEVLSFGAK</sequence>
<comment type="caution">
    <text evidence="1">The sequence shown here is derived from an EMBL/GenBank/DDBJ whole genome shotgun (WGS) entry which is preliminary data.</text>
</comment>
<evidence type="ECO:0000313" key="1">
    <source>
        <dbReference type="EMBL" id="OQR87312.1"/>
    </source>
</evidence>
<reference evidence="1 2" key="1">
    <citation type="journal article" date="2014" name="Genome Biol. Evol.">
        <title>The secreted proteins of Achlya hypogyna and Thraustotheca clavata identify the ancestral oomycete secretome and reveal gene acquisitions by horizontal gene transfer.</title>
        <authorList>
            <person name="Misner I."/>
            <person name="Blouin N."/>
            <person name="Leonard G."/>
            <person name="Richards T.A."/>
            <person name="Lane C.E."/>
        </authorList>
    </citation>
    <scope>NUCLEOTIDE SEQUENCE [LARGE SCALE GENOMIC DNA]</scope>
    <source>
        <strain evidence="1 2">ATCC 48635</strain>
    </source>
</reference>
<dbReference type="AlphaFoldDB" id="A0A1V9YNM2"/>
<dbReference type="PANTHER" id="PTHR37204">
    <property type="entry name" value="TRANSMEMBRANE PROTEIN"/>
    <property type="match status" value="1"/>
</dbReference>
<proteinExistence type="predicted"/>
<organism evidence="1 2">
    <name type="scientific">Achlya hypogyna</name>
    <name type="common">Oomycete</name>
    <name type="synonym">Protoachlya hypogyna</name>
    <dbReference type="NCBI Taxonomy" id="1202772"/>
    <lineage>
        <taxon>Eukaryota</taxon>
        <taxon>Sar</taxon>
        <taxon>Stramenopiles</taxon>
        <taxon>Oomycota</taxon>
        <taxon>Saprolegniomycetes</taxon>
        <taxon>Saprolegniales</taxon>
        <taxon>Achlyaceae</taxon>
        <taxon>Achlya</taxon>
    </lineage>
</organism>
<accession>A0A1V9YNM2</accession>
<evidence type="ECO:0000313" key="2">
    <source>
        <dbReference type="Proteomes" id="UP000243579"/>
    </source>
</evidence>
<protein>
    <submittedName>
        <fullName evidence="1">Uncharacterized protein</fullName>
    </submittedName>
</protein>
<dbReference type="OrthoDB" id="119121at2759"/>
<dbReference type="EMBL" id="JNBR01001450">
    <property type="protein sequence ID" value="OQR87312.1"/>
    <property type="molecule type" value="Genomic_DNA"/>
</dbReference>
<dbReference type="PANTHER" id="PTHR37204:SF1">
    <property type="entry name" value="TRANSMEMBRANE PROTEIN"/>
    <property type="match status" value="1"/>
</dbReference>
<gene>
    <name evidence="1" type="ORF">ACHHYP_09109</name>
</gene>
<keyword evidence="2" id="KW-1185">Reference proteome</keyword>
<name>A0A1V9YNM2_ACHHY</name>
<dbReference type="Proteomes" id="UP000243579">
    <property type="component" value="Unassembled WGS sequence"/>
</dbReference>